<dbReference type="OrthoDB" id="270233at2"/>
<dbReference type="AlphaFoldDB" id="A0A1T4WCM4"/>
<dbReference type="Proteomes" id="UP000189733">
    <property type="component" value="Unassembled WGS sequence"/>
</dbReference>
<evidence type="ECO:0000313" key="1">
    <source>
        <dbReference type="EMBL" id="SKA75062.1"/>
    </source>
</evidence>
<sequence>MKIFVGFDDTDVLGSPIGTGKLARYFAKKVPADCSLWGVVRYQLLVADEVPYTSHNSSACVIIEAPEASYTEKFVELGVQHLAEYYCEGSDPGLCVAAEGAVSQEQIVFGQECTARLKTQDEAMRIAKGVHLSGHGGTNDGIIGAAAAIGLTAGGWCGRFIELGSRKLRDFPSRVQVKELQDAGIIPLSIDRNATVPMPEDFVETKDWLRPRLWSGRPMLPMELRGEGLWESLGGKSKKAKNIDYDEE</sequence>
<keyword evidence="2" id="KW-1185">Reference proteome</keyword>
<proteinExistence type="predicted"/>
<name>A0A1T4WCM4_9BACT</name>
<dbReference type="STRING" id="1121442.SAMN02745702_02089"/>
<organism evidence="1 2">
    <name type="scientific">Desulfobaculum bizertense DSM 18034</name>
    <dbReference type="NCBI Taxonomy" id="1121442"/>
    <lineage>
        <taxon>Bacteria</taxon>
        <taxon>Pseudomonadati</taxon>
        <taxon>Thermodesulfobacteriota</taxon>
        <taxon>Desulfovibrionia</taxon>
        <taxon>Desulfovibrionales</taxon>
        <taxon>Desulfovibrionaceae</taxon>
        <taxon>Desulfobaculum</taxon>
    </lineage>
</organism>
<protein>
    <recommendedName>
        <fullName evidence="3">tRNA(Ile2) 2-agmatinylcytidine synthetase</fullName>
    </recommendedName>
</protein>
<dbReference type="Gene3D" id="3.30.70.2200">
    <property type="match status" value="1"/>
</dbReference>
<accession>A0A1T4WCM4</accession>
<evidence type="ECO:0008006" key="3">
    <source>
        <dbReference type="Google" id="ProtNLM"/>
    </source>
</evidence>
<gene>
    <name evidence="1" type="ORF">SAMN02745702_02089</name>
</gene>
<dbReference type="EMBL" id="FUYA01000006">
    <property type="protein sequence ID" value="SKA75062.1"/>
    <property type="molecule type" value="Genomic_DNA"/>
</dbReference>
<evidence type="ECO:0000313" key="2">
    <source>
        <dbReference type="Proteomes" id="UP000189733"/>
    </source>
</evidence>
<reference evidence="1 2" key="1">
    <citation type="submission" date="2017-02" db="EMBL/GenBank/DDBJ databases">
        <authorList>
            <person name="Peterson S.W."/>
        </authorList>
    </citation>
    <scope>NUCLEOTIDE SEQUENCE [LARGE SCALE GENOMIC DNA]</scope>
    <source>
        <strain evidence="1 2">DSM 18034</strain>
    </source>
</reference>